<dbReference type="InterPro" id="IPR005145">
    <property type="entry name" value="Sua5_C"/>
</dbReference>
<evidence type="ECO:0000256" key="1">
    <source>
        <dbReference type="ARBA" id="ARBA00004496"/>
    </source>
</evidence>
<evidence type="ECO:0000256" key="3">
    <source>
        <dbReference type="ARBA" id="ARBA00012584"/>
    </source>
</evidence>
<dbReference type="Gene3D" id="3.90.870.10">
    <property type="entry name" value="DHBP synthase"/>
    <property type="match status" value="1"/>
</dbReference>
<reference evidence="17" key="1">
    <citation type="journal article" date="2017" name="Genome Announc.">
        <title>Draft Genome Sequence of Terrimicrobium sacchariphilum NM-5T, a Facultative Anaerobic Soil Bacterium of the Class Spartobacteria.</title>
        <authorList>
            <person name="Qiu Y.L."/>
            <person name="Tourlousse D.M."/>
            <person name="Matsuura N."/>
            <person name="Ohashi A."/>
            <person name="Sekiguchi Y."/>
        </authorList>
    </citation>
    <scope>NUCLEOTIDE SEQUENCE [LARGE SCALE GENOMIC DNA]</scope>
    <source>
        <strain evidence="17">NM-5</strain>
    </source>
</reference>
<evidence type="ECO:0000256" key="9">
    <source>
        <dbReference type="ARBA" id="ARBA00022741"/>
    </source>
</evidence>
<dbReference type="EC" id="2.7.7.87" evidence="3 13"/>
<dbReference type="GO" id="GO:0006450">
    <property type="term" value="P:regulation of translational fidelity"/>
    <property type="evidence" value="ECO:0007669"/>
    <property type="project" value="TreeGrafter"/>
</dbReference>
<evidence type="ECO:0000256" key="10">
    <source>
        <dbReference type="ARBA" id="ARBA00022840"/>
    </source>
</evidence>
<comment type="similarity">
    <text evidence="2 13">Belongs to the SUA5 family.</text>
</comment>
<dbReference type="OrthoDB" id="9814580at2"/>
<evidence type="ECO:0000256" key="13">
    <source>
        <dbReference type="PIRNR" id="PIRNR004930"/>
    </source>
</evidence>
<dbReference type="GO" id="GO:0061710">
    <property type="term" value="F:L-threonylcarbamoyladenylate synthase"/>
    <property type="evidence" value="ECO:0007669"/>
    <property type="project" value="UniProtKB-EC"/>
</dbReference>
<feature type="binding site" evidence="14">
    <location>
        <position position="191"/>
    </location>
    <ligand>
        <name>ATP</name>
        <dbReference type="ChEBI" id="CHEBI:30616"/>
    </ligand>
</feature>
<dbReference type="FunFam" id="3.90.870.10:FF:000009">
    <property type="entry name" value="Threonylcarbamoyl-AMP synthase, putative"/>
    <property type="match status" value="1"/>
</dbReference>
<gene>
    <name evidence="16" type="ORF">TSACC_22203</name>
</gene>
<evidence type="ECO:0000256" key="7">
    <source>
        <dbReference type="ARBA" id="ARBA00022694"/>
    </source>
</evidence>
<evidence type="ECO:0000256" key="2">
    <source>
        <dbReference type="ARBA" id="ARBA00007663"/>
    </source>
</evidence>
<dbReference type="Gene3D" id="3.40.50.11030">
    <property type="entry name" value="Threonylcarbamoyl-AMP synthase, C-terminal domain"/>
    <property type="match status" value="1"/>
</dbReference>
<sequence>MIITRIHSGPTAIAEAVDLLNRGELVALPTETVYGLGCDALAPLACAKVFQAKDRPLYDPLIVHLPNRAWADRIAVLSPIAQALADAFWPGPLTLVLPRTAIVPDLVTAGQDTVAIRWSAHPVFQEVAEEFGRPIAAPSANRFGRISPTAPEHVLSELNGRIRLIVDGGPCNHGVESTIVLVQEDGLRILRHGPITDRQLAAFGPLVSGNTEVSAPGTLKSHYAPRTPLVFGPVVPGPRHGLLAWDSAGEGYAHVERLSESVNLEEAATNLYAAMRRLDEAGLDLIVADSVPEEGLGVAIMERLRKAAARE</sequence>
<feature type="binding site" evidence="14">
    <location>
        <position position="137"/>
    </location>
    <ligand>
        <name>L-threonine</name>
        <dbReference type="ChEBI" id="CHEBI:57926"/>
    </ligand>
</feature>
<proteinExistence type="inferred from homology"/>
<feature type="binding site" evidence="14">
    <location>
        <position position="55"/>
    </location>
    <ligand>
        <name>ATP</name>
        <dbReference type="ChEBI" id="CHEBI:30616"/>
    </ligand>
</feature>
<feature type="binding site" evidence="14">
    <location>
        <position position="64"/>
    </location>
    <ligand>
        <name>L-threonine</name>
        <dbReference type="ChEBI" id="CHEBI:57926"/>
    </ligand>
</feature>
<dbReference type="FunCoup" id="A0A146G7W0">
    <property type="interactions" value="464"/>
</dbReference>
<keyword evidence="17" id="KW-1185">Reference proteome</keyword>
<dbReference type="PANTHER" id="PTHR17490:SF16">
    <property type="entry name" value="THREONYLCARBAMOYL-AMP SYNTHASE"/>
    <property type="match status" value="1"/>
</dbReference>
<keyword evidence="10 13" id="KW-0067">ATP-binding</keyword>
<comment type="catalytic activity">
    <reaction evidence="12 13">
        <text>L-threonine + hydrogencarbonate + ATP = L-threonylcarbamoyladenylate + diphosphate + H2O</text>
        <dbReference type="Rhea" id="RHEA:36407"/>
        <dbReference type="ChEBI" id="CHEBI:15377"/>
        <dbReference type="ChEBI" id="CHEBI:17544"/>
        <dbReference type="ChEBI" id="CHEBI:30616"/>
        <dbReference type="ChEBI" id="CHEBI:33019"/>
        <dbReference type="ChEBI" id="CHEBI:57926"/>
        <dbReference type="ChEBI" id="CHEBI:73682"/>
        <dbReference type="EC" id="2.7.7.87"/>
    </reaction>
</comment>
<dbReference type="PIRSF" id="PIRSF004930">
    <property type="entry name" value="Tln_factor_SUA5"/>
    <property type="match status" value="1"/>
</dbReference>
<accession>A0A146G7W0</accession>
<keyword evidence="7 13" id="KW-0819">tRNA processing</keyword>
<dbReference type="InterPro" id="IPR038385">
    <property type="entry name" value="Sua5/YwlC_C"/>
</dbReference>
<dbReference type="GO" id="GO:0003725">
    <property type="term" value="F:double-stranded RNA binding"/>
    <property type="evidence" value="ECO:0007669"/>
    <property type="project" value="UniProtKB-UniRule"/>
</dbReference>
<protein>
    <recommendedName>
        <fullName evidence="4 13">Threonylcarbamoyl-AMP synthase</fullName>
        <shortName evidence="13">TC-AMP synthase</shortName>
        <ecNumber evidence="3 13">2.7.7.87</ecNumber>
    </recommendedName>
    <alternativeName>
        <fullName evidence="11 13">L-threonylcarbamoyladenylate synthase</fullName>
    </alternativeName>
</protein>
<feature type="binding site" evidence="14">
    <location>
        <position position="177"/>
    </location>
    <ligand>
        <name>L-threonine</name>
        <dbReference type="ChEBI" id="CHEBI:57926"/>
    </ligand>
</feature>
<evidence type="ECO:0000256" key="12">
    <source>
        <dbReference type="ARBA" id="ARBA00048366"/>
    </source>
</evidence>
<keyword evidence="6 13" id="KW-0808">Transferase</keyword>
<evidence type="ECO:0000259" key="15">
    <source>
        <dbReference type="PROSITE" id="PS51163"/>
    </source>
</evidence>
<dbReference type="STRING" id="690879.TSACC_22203"/>
<feature type="binding site" evidence="14">
    <location>
        <position position="32"/>
    </location>
    <ligand>
        <name>L-threonine</name>
        <dbReference type="ChEBI" id="CHEBI:57926"/>
    </ligand>
</feature>
<dbReference type="AlphaFoldDB" id="A0A146G7W0"/>
<keyword evidence="8 13" id="KW-0548">Nucleotidyltransferase</keyword>
<evidence type="ECO:0000256" key="8">
    <source>
        <dbReference type="ARBA" id="ARBA00022695"/>
    </source>
</evidence>
<keyword evidence="9 13" id="KW-0547">Nucleotide-binding</keyword>
<keyword evidence="5 13" id="KW-0963">Cytoplasm</keyword>
<dbReference type="SUPFAM" id="SSF55821">
    <property type="entry name" value="YrdC/RibB"/>
    <property type="match status" value="1"/>
</dbReference>
<comment type="caution">
    <text evidence="16">The sequence shown here is derived from an EMBL/GenBank/DDBJ whole genome shotgun (WGS) entry which is preliminary data.</text>
</comment>
<feature type="binding site" evidence="14">
    <location>
        <position position="113"/>
    </location>
    <ligand>
        <name>ATP</name>
        <dbReference type="ChEBI" id="CHEBI:30616"/>
    </ligand>
</feature>
<evidence type="ECO:0000256" key="6">
    <source>
        <dbReference type="ARBA" id="ARBA00022679"/>
    </source>
</evidence>
<feature type="binding site" evidence="14">
    <location>
        <position position="147"/>
    </location>
    <ligand>
        <name>ATP</name>
        <dbReference type="ChEBI" id="CHEBI:30616"/>
    </ligand>
</feature>
<dbReference type="RefSeq" id="WP_084400415.1">
    <property type="nucleotide sequence ID" value="NZ_BDCO01000002.1"/>
</dbReference>
<evidence type="ECO:0000313" key="17">
    <source>
        <dbReference type="Proteomes" id="UP000076023"/>
    </source>
</evidence>
<dbReference type="Pfam" id="PF03481">
    <property type="entry name" value="Sua5_C"/>
    <property type="match status" value="1"/>
</dbReference>
<organism evidence="16 17">
    <name type="scientific">Terrimicrobium sacchariphilum</name>
    <dbReference type="NCBI Taxonomy" id="690879"/>
    <lineage>
        <taxon>Bacteria</taxon>
        <taxon>Pseudomonadati</taxon>
        <taxon>Verrucomicrobiota</taxon>
        <taxon>Terrimicrobiia</taxon>
        <taxon>Terrimicrobiales</taxon>
        <taxon>Terrimicrobiaceae</taxon>
        <taxon>Terrimicrobium</taxon>
    </lineage>
</organism>
<dbReference type="InParanoid" id="A0A146G7W0"/>
<dbReference type="PANTHER" id="PTHR17490">
    <property type="entry name" value="SUA5"/>
    <property type="match status" value="1"/>
</dbReference>
<comment type="subcellular location">
    <subcellularLocation>
        <location evidence="1 13">Cytoplasm</location>
    </subcellularLocation>
</comment>
<name>A0A146G7W0_TERSA</name>
<feature type="binding site" evidence="14">
    <location>
        <position position="223"/>
    </location>
    <ligand>
        <name>ATP</name>
        <dbReference type="ChEBI" id="CHEBI:30616"/>
    </ligand>
</feature>
<feature type="domain" description="YrdC-like" evidence="15">
    <location>
        <begin position="10"/>
        <end position="195"/>
    </location>
</feature>
<evidence type="ECO:0000313" key="16">
    <source>
        <dbReference type="EMBL" id="GAT33785.1"/>
    </source>
</evidence>
<dbReference type="Proteomes" id="UP000076023">
    <property type="component" value="Unassembled WGS sequence"/>
</dbReference>
<dbReference type="GO" id="GO:0000049">
    <property type="term" value="F:tRNA binding"/>
    <property type="evidence" value="ECO:0007669"/>
    <property type="project" value="TreeGrafter"/>
</dbReference>
<dbReference type="EMBL" id="BDCO01000002">
    <property type="protein sequence ID" value="GAT33785.1"/>
    <property type="molecule type" value="Genomic_DNA"/>
</dbReference>
<dbReference type="PROSITE" id="PS51163">
    <property type="entry name" value="YRDC"/>
    <property type="match status" value="1"/>
</dbReference>
<dbReference type="Pfam" id="PF01300">
    <property type="entry name" value="Sua5_yciO_yrdC"/>
    <property type="match status" value="1"/>
</dbReference>
<dbReference type="GO" id="GO:0005524">
    <property type="term" value="F:ATP binding"/>
    <property type="evidence" value="ECO:0007669"/>
    <property type="project" value="UniProtKB-UniRule"/>
</dbReference>
<dbReference type="GO" id="GO:0008033">
    <property type="term" value="P:tRNA processing"/>
    <property type="evidence" value="ECO:0007669"/>
    <property type="project" value="UniProtKB-KW"/>
</dbReference>
<comment type="function">
    <text evidence="13">Required for the formation of a threonylcarbamoyl group on adenosine at position 37 (t(6)A37) in tRNAs that read codons beginning with adenine.</text>
</comment>
<evidence type="ECO:0000256" key="5">
    <source>
        <dbReference type="ARBA" id="ARBA00022490"/>
    </source>
</evidence>
<feature type="binding site" evidence="14">
    <location>
        <position position="139"/>
    </location>
    <ligand>
        <name>ATP</name>
        <dbReference type="ChEBI" id="CHEBI:30616"/>
    </ligand>
</feature>
<dbReference type="InterPro" id="IPR017945">
    <property type="entry name" value="DHBP_synth_RibB-like_a/b_dom"/>
</dbReference>
<feature type="binding site" evidence="14">
    <location>
        <position position="117"/>
    </location>
    <ligand>
        <name>L-threonine</name>
        <dbReference type="ChEBI" id="CHEBI:57926"/>
    </ligand>
</feature>
<evidence type="ECO:0000256" key="14">
    <source>
        <dbReference type="PIRSR" id="PIRSR004930-1"/>
    </source>
</evidence>
<dbReference type="NCBIfam" id="TIGR00057">
    <property type="entry name" value="L-threonylcarbamoyladenylate synthase"/>
    <property type="match status" value="1"/>
</dbReference>
<dbReference type="InterPro" id="IPR050156">
    <property type="entry name" value="TC-AMP_synthase_SUA5"/>
</dbReference>
<evidence type="ECO:0000256" key="11">
    <source>
        <dbReference type="ARBA" id="ARBA00029774"/>
    </source>
</evidence>
<dbReference type="InterPro" id="IPR010923">
    <property type="entry name" value="T(6)A37_SUA5"/>
</dbReference>
<dbReference type="InterPro" id="IPR006070">
    <property type="entry name" value="Sua5-like_dom"/>
</dbReference>
<dbReference type="GO" id="GO:0005737">
    <property type="term" value="C:cytoplasm"/>
    <property type="evidence" value="ECO:0007669"/>
    <property type="project" value="UniProtKB-SubCell"/>
</dbReference>
<evidence type="ECO:0000256" key="4">
    <source>
        <dbReference type="ARBA" id="ARBA00015492"/>
    </source>
</evidence>